<sequence length="105" mass="12090">MDWYDTIKAAHLAVTDAVSHARRLKSERYFVWQEDGTNDLAADGGHAERAVTGTTDLFTRQERDPWAEELGQALSEYGVSWSLNSVQHEEETGFFHYEWVWEVLA</sequence>
<organism evidence="1 2">
    <name type="scientific">Pseudoflavonifractor gallinarum</name>
    <dbReference type="NCBI Taxonomy" id="2779352"/>
    <lineage>
        <taxon>Bacteria</taxon>
        <taxon>Bacillati</taxon>
        <taxon>Bacillota</taxon>
        <taxon>Clostridia</taxon>
        <taxon>Eubacteriales</taxon>
        <taxon>Oscillospiraceae</taxon>
        <taxon>Pseudoflavonifractor</taxon>
    </lineage>
</organism>
<reference evidence="1 2" key="1">
    <citation type="submission" date="2020-10" db="EMBL/GenBank/DDBJ databases">
        <title>ChiBAC.</title>
        <authorList>
            <person name="Zenner C."/>
            <person name="Hitch T.C.A."/>
            <person name="Clavel T."/>
        </authorList>
    </citation>
    <scope>NUCLEOTIDE SEQUENCE [LARGE SCALE GENOMIC DNA]</scope>
    <source>
        <strain evidence="1 2">DSM 107456</strain>
    </source>
</reference>
<comment type="caution">
    <text evidence="1">The sequence shown here is derived from an EMBL/GenBank/DDBJ whole genome shotgun (WGS) entry which is preliminary data.</text>
</comment>
<name>A0ABR9R7W0_9FIRM</name>
<accession>A0ABR9R7W0</accession>
<evidence type="ECO:0000313" key="2">
    <source>
        <dbReference type="Proteomes" id="UP000806211"/>
    </source>
</evidence>
<gene>
    <name evidence="1" type="ORF">INF37_02010</name>
</gene>
<dbReference type="EMBL" id="JADCKF010000001">
    <property type="protein sequence ID" value="MBE5054780.1"/>
    <property type="molecule type" value="Genomic_DNA"/>
</dbReference>
<dbReference type="Proteomes" id="UP000806211">
    <property type="component" value="Unassembled WGS sequence"/>
</dbReference>
<protein>
    <submittedName>
        <fullName evidence="1">Uncharacterized protein</fullName>
    </submittedName>
</protein>
<dbReference type="RefSeq" id="WP_193536084.1">
    <property type="nucleotide sequence ID" value="NZ_AP031438.1"/>
</dbReference>
<evidence type="ECO:0000313" key="1">
    <source>
        <dbReference type="EMBL" id="MBE5054780.1"/>
    </source>
</evidence>
<keyword evidence="2" id="KW-1185">Reference proteome</keyword>
<proteinExistence type="predicted"/>